<dbReference type="SUPFAM" id="SSF160996">
    <property type="entry name" value="HI0933 insert domain-like"/>
    <property type="match status" value="1"/>
</dbReference>
<keyword evidence="2" id="KW-0285">Flavoprotein</keyword>
<dbReference type="Gene3D" id="2.40.30.10">
    <property type="entry name" value="Translation factors"/>
    <property type="match status" value="1"/>
</dbReference>
<dbReference type="PANTHER" id="PTHR42887">
    <property type="entry name" value="OS12G0638800 PROTEIN"/>
    <property type="match status" value="1"/>
</dbReference>
<evidence type="ECO:0000256" key="1">
    <source>
        <dbReference type="ARBA" id="ARBA00001974"/>
    </source>
</evidence>
<dbReference type="Gene3D" id="1.10.8.260">
    <property type="entry name" value="HI0933 insert domain-like"/>
    <property type="match status" value="1"/>
</dbReference>
<dbReference type="EMBL" id="FQUI01000014">
    <property type="protein sequence ID" value="SHE76568.1"/>
    <property type="molecule type" value="Genomic_DNA"/>
</dbReference>
<comment type="cofactor">
    <cofactor evidence="1">
        <name>FAD</name>
        <dbReference type="ChEBI" id="CHEBI:57692"/>
    </cofactor>
</comment>
<keyword evidence="7" id="KW-1185">Reference proteome</keyword>
<dbReference type="Gene3D" id="3.50.50.60">
    <property type="entry name" value="FAD/NAD(P)-binding domain"/>
    <property type="match status" value="1"/>
</dbReference>
<evidence type="ECO:0000313" key="6">
    <source>
        <dbReference type="EMBL" id="SHE76568.1"/>
    </source>
</evidence>
<evidence type="ECO:0000256" key="2">
    <source>
        <dbReference type="ARBA" id="ARBA00022630"/>
    </source>
</evidence>
<gene>
    <name evidence="6" type="ORF">SAMN02745164_01099</name>
</gene>
<dbReference type="NCBIfam" id="TIGR00275">
    <property type="entry name" value="aminoacetone oxidase family FAD-binding enzyme"/>
    <property type="match status" value="1"/>
</dbReference>
<protein>
    <recommendedName>
        <fullName evidence="8">Aminoacetone oxidase family FAD-binding enzyme</fullName>
    </recommendedName>
</protein>
<dbReference type="InterPro" id="IPR055178">
    <property type="entry name" value="RsdA/BaiN/AoA(So)-like_dom"/>
</dbReference>
<dbReference type="InterPro" id="IPR057661">
    <property type="entry name" value="RsdA/BaiN/AoA(So)_Rossmann"/>
</dbReference>
<evidence type="ECO:0000313" key="7">
    <source>
        <dbReference type="Proteomes" id="UP000184334"/>
    </source>
</evidence>
<dbReference type="InterPro" id="IPR023166">
    <property type="entry name" value="BaiN-like_dom_sf"/>
</dbReference>
<feature type="domain" description="RsdA/BaiN/AoA(So)-like insert" evidence="5">
    <location>
        <begin position="203"/>
        <end position="354"/>
    </location>
</feature>
<accession>A0A1M4W5N7</accession>
<evidence type="ECO:0000259" key="5">
    <source>
        <dbReference type="Pfam" id="PF22780"/>
    </source>
</evidence>
<dbReference type="SUPFAM" id="SSF51905">
    <property type="entry name" value="FAD/NAD(P)-binding domain"/>
    <property type="match status" value="1"/>
</dbReference>
<keyword evidence="3" id="KW-0274">FAD</keyword>
<evidence type="ECO:0008006" key="8">
    <source>
        <dbReference type="Google" id="ProtNLM"/>
    </source>
</evidence>
<proteinExistence type="predicted"/>
<comment type="caution">
    <text evidence="6">The sequence shown here is derived from an EMBL/GenBank/DDBJ whole genome shotgun (WGS) entry which is preliminary data.</text>
</comment>
<dbReference type="PANTHER" id="PTHR42887:SF2">
    <property type="entry name" value="OS12G0638800 PROTEIN"/>
    <property type="match status" value="1"/>
</dbReference>
<organism evidence="6 7">
    <name type="scientific">Marinitoga hydrogenitolerans (strain DSM 16785 / JCM 12826 / AT1271)</name>
    <dbReference type="NCBI Taxonomy" id="1122195"/>
    <lineage>
        <taxon>Bacteria</taxon>
        <taxon>Thermotogati</taxon>
        <taxon>Thermotogota</taxon>
        <taxon>Thermotogae</taxon>
        <taxon>Petrotogales</taxon>
        <taxon>Petrotogaceae</taxon>
        <taxon>Marinitoga</taxon>
    </lineage>
</organism>
<dbReference type="Proteomes" id="UP000184334">
    <property type="component" value="Unassembled WGS sequence"/>
</dbReference>
<dbReference type="Pfam" id="PF22780">
    <property type="entry name" value="HI0933_like_1st"/>
    <property type="match status" value="1"/>
</dbReference>
<dbReference type="STRING" id="1122195.SAMN02745164_01099"/>
<name>A0A1M4W5N7_MARH1</name>
<dbReference type="InterPro" id="IPR004792">
    <property type="entry name" value="BaiN-like"/>
</dbReference>
<reference evidence="6" key="1">
    <citation type="submission" date="2016-11" db="EMBL/GenBank/DDBJ databases">
        <authorList>
            <person name="Varghese N."/>
            <person name="Submissions S."/>
        </authorList>
    </citation>
    <scope>NUCLEOTIDE SEQUENCE [LARGE SCALE GENOMIC DNA]</scope>
    <source>
        <strain evidence="6">DSM 16785</strain>
    </source>
</reference>
<dbReference type="AlphaFoldDB" id="A0A1M4W5N7"/>
<evidence type="ECO:0000259" key="4">
    <source>
        <dbReference type="Pfam" id="PF03486"/>
    </source>
</evidence>
<evidence type="ECO:0000256" key="3">
    <source>
        <dbReference type="ARBA" id="ARBA00022827"/>
    </source>
</evidence>
<feature type="domain" description="RsdA/BaiN/AoA(So)-like Rossmann fold-like" evidence="4">
    <location>
        <begin position="23"/>
        <end position="408"/>
    </location>
</feature>
<dbReference type="Pfam" id="PF03486">
    <property type="entry name" value="HI0933_like"/>
    <property type="match status" value="1"/>
</dbReference>
<dbReference type="InterPro" id="IPR036188">
    <property type="entry name" value="FAD/NAD-bd_sf"/>
</dbReference>
<sequence length="413" mass="47025">MIYGQSIDCPFLIGGIFMNIEFDVIIIGAGPSGLFCGSNIKNKKILILEKNNSPGKKLLISGGGKCNFSNTDDLKELITHYGNKKNFIKKALYHFSNKELLEKIDFEYIIQENKVFPKSMRSKTVLNWLMKKCEENRVDIIYNSKVINVKKIDSKFVVETENKTYYSDYLIVSTGGKSYPSLGTTGDGYKIAKKFGHNIIQPKPALTPIFIKDYYFSDLSGFSTEVILRIKKEKFFGKLLFTHKGFSGPVILNSSRLISNGNEITISFVKFETEDNFREDFIKTINNNKNKEIFFVLKRYNLSKRFIAIMFKTLKLNKKTKCGNISKNDRNKIINFLYNHKFVVDRIGDFNIAMVTSGGVDTTEINSKTFESKLIKNLYFIGEVLDVDGDTGGYNIQWAFSSAKSAADNISYK</sequence>